<organismHost>
    <name type="scientific">Lepidoptera</name>
    <name type="common">moths &amp; butterflies</name>
    <dbReference type="NCBI Taxonomy" id="7088"/>
</organismHost>
<sequence length="94" mass="10296">MSKPNVLTQILDAVTETNTKVDSVQTQLNGLEESFQLLDGLPAQLTDLNTKISEIQSILTGDIVPDLPDSLKPKLKSQAFELDSDARRGKRSSK</sequence>
<organism evidence="1">
    <name type="scientific">Autographa californica nuclear polyhedrosis virus</name>
    <name type="common">AcMNPV</name>
    <dbReference type="NCBI Taxonomy" id="46015"/>
    <lineage>
        <taxon>Viruses</taxon>
        <taxon>Viruses incertae sedis</taxon>
        <taxon>Naldaviricetes</taxon>
        <taxon>Lefavirales</taxon>
        <taxon>Baculoviridae</taxon>
        <taxon>Alphabaculovirus</taxon>
        <taxon>Alphabaculovirus aucalifornicae</taxon>
    </lineage>
</organism>
<name>A0A097PUZ9_NPVAC</name>
<dbReference type="GO" id="GO:0039679">
    <property type="term" value="C:viral occlusion body"/>
    <property type="evidence" value="ECO:0007669"/>
    <property type="project" value="InterPro"/>
</dbReference>
<gene>
    <name evidence="1" type="primary">Ac-p10</name>
    <name evidence="2" type="synonym">p10</name>
    <name evidence="2" type="ORF">ACNVgp138</name>
</gene>
<dbReference type="EMBL" id="KU697902">
    <property type="protein sequence ID" value="ANN45760.1"/>
    <property type="molecule type" value="Genomic_DNA"/>
</dbReference>
<dbReference type="EMBL" id="KM667940">
    <property type="protein sequence ID" value="AIU56985.1"/>
    <property type="molecule type" value="Genomic_DNA"/>
</dbReference>
<reference evidence="2" key="2">
    <citation type="journal article" date="2016" name="Sci. Rep.">
        <title>Generating a host range-expanded recombinant baculovirus.</title>
        <authorList>
            <person name="Wu C."/>
            <person name="Deng Z."/>
            <person name="Long Z."/>
            <person name="Cai Y."/>
            <person name="Ying Z."/>
            <person name="Yin H."/>
            <person name="Yuan M."/>
            <person name="Clem R.J."/>
            <person name="Yang K."/>
            <person name="Pang Y."/>
        </authorList>
    </citation>
    <scope>NUCLEOTIDE SEQUENCE</scope>
    <source>
        <strain evidence="2">VAcRev-1</strain>
        <strain evidence="3">VAcRev-2</strain>
    </source>
</reference>
<proteinExistence type="predicted"/>
<accession>A0A097PUZ9</accession>
<evidence type="ECO:0000313" key="1">
    <source>
        <dbReference type="EMBL" id="AIU56985.1"/>
    </source>
</evidence>
<reference evidence="1" key="1">
    <citation type="submission" date="2014-09" db="EMBL/GenBank/DDBJ databases">
        <title>Complete Genome Sequence of the E2 Strain of Autographa californica Multiple Nucleopolyhedrovirus.</title>
        <authorList>
            <person name="Maghodia A.B."/>
            <person name="Jarvis D.L."/>
            <person name="Geisler C."/>
        </authorList>
    </citation>
    <scope>NUCLEOTIDE SEQUENCE</scope>
    <source>
        <strain evidence="1">E2</strain>
    </source>
</reference>
<dbReference type="SMR" id="A0A097PUZ9"/>
<evidence type="ECO:0000313" key="3">
    <source>
        <dbReference type="EMBL" id="ANN45922.1"/>
    </source>
</evidence>
<dbReference type="Pfam" id="PF05531">
    <property type="entry name" value="NPV_P10"/>
    <property type="match status" value="1"/>
</dbReference>
<dbReference type="OrthoDB" id="27189at10239"/>
<evidence type="ECO:0000313" key="2">
    <source>
        <dbReference type="EMBL" id="ANN45760.1"/>
    </source>
</evidence>
<dbReference type="EMBL" id="KU697903">
    <property type="protein sequence ID" value="ANN45922.1"/>
    <property type="molecule type" value="Genomic_DNA"/>
</dbReference>
<dbReference type="InterPro" id="IPR008702">
    <property type="entry name" value="NPV_P10"/>
</dbReference>
<protein>
    <submittedName>
        <fullName evidence="1">Ac-p10</fullName>
    </submittedName>
    <submittedName>
        <fullName evidence="2">Fibrous body protein</fullName>
    </submittedName>
</protein>